<accession>A0ABW1SDY8</accession>
<proteinExistence type="predicted"/>
<dbReference type="GO" id="GO:0016746">
    <property type="term" value="F:acyltransferase activity"/>
    <property type="evidence" value="ECO:0007669"/>
    <property type="project" value="UniProtKB-KW"/>
</dbReference>
<dbReference type="InterPro" id="IPR050832">
    <property type="entry name" value="Bact_Acetyltransf"/>
</dbReference>
<organism evidence="4 5">
    <name type="scientific">Ponticaulis profundi</name>
    <dbReference type="NCBI Taxonomy" id="2665222"/>
    <lineage>
        <taxon>Bacteria</taxon>
        <taxon>Pseudomonadati</taxon>
        <taxon>Pseudomonadota</taxon>
        <taxon>Alphaproteobacteria</taxon>
        <taxon>Hyphomonadales</taxon>
        <taxon>Hyphomonadaceae</taxon>
        <taxon>Ponticaulis</taxon>
    </lineage>
</organism>
<feature type="domain" description="N-acetyltransferase" evidence="3">
    <location>
        <begin position="13"/>
        <end position="174"/>
    </location>
</feature>
<evidence type="ECO:0000256" key="2">
    <source>
        <dbReference type="ARBA" id="ARBA00023315"/>
    </source>
</evidence>
<dbReference type="RefSeq" id="WP_377380568.1">
    <property type="nucleotide sequence ID" value="NZ_JBHSSW010000039.1"/>
</dbReference>
<name>A0ABW1SDY8_9PROT</name>
<protein>
    <submittedName>
        <fullName evidence="4">GNAT family N-acetyltransferase</fullName>
        <ecNumber evidence="4">2.3.-.-</ecNumber>
    </submittedName>
</protein>
<dbReference type="PANTHER" id="PTHR43877">
    <property type="entry name" value="AMINOALKYLPHOSPHONATE N-ACETYLTRANSFERASE-RELATED-RELATED"/>
    <property type="match status" value="1"/>
</dbReference>
<dbReference type="InterPro" id="IPR016181">
    <property type="entry name" value="Acyl_CoA_acyltransferase"/>
</dbReference>
<dbReference type="Pfam" id="PF00583">
    <property type="entry name" value="Acetyltransf_1"/>
    <property type="match status" value="1"/>
</dbReference>
<reference evidence="5" key="1">
    <citation type="journal article" date="2019" name="Int. J. Syst. Evol. Microbiol.">
        <title>The Global Catalogue of Microorganisms (GCM) 10K type strain sequencing project: providing services to taxonomists for standard genome sequencing and annotation.</title>
        <authorList>
            <consortium name="The Broad Institute Genomics Platform"/>
            <consortium name="The Broad Institute Genome Sequencing Center for Infectious Disease"/>
            <person name="Wu L."/>
            <person name="Ma J."/>
        </authorList>
    </citation>
    <scope>NUCLEOTIDE SEQUENCE [LARGE SCALE GENOMIC DNA]</scope>
    <source>
        <strain evidence="5">CGMCC-1.15741</strain>
    </source>
</reference>
<dbReference type="Proteomes" id="UP001596303">
    <property type="component" value="Unassembled WGS sequence"/>
</dbReference>
<dbReference type="EMBL" id="JBHSSW010000039">
    <property type="protein sequence ID" value="MFC6199488.1"/>
    <property type="molecule type" value="Genomic_DNA"/>
</dbReference>
<gene>
    <name evidence="4" type="ORF">ACFQDM_15495</name>
</gene>
<comment type="caution">
    <text evidence="4">The sequence shown here is derived from an EMBL/GenBank/DDBJ whole genome shotgun (WGS) entry which is preliminary data.</text>
</comment>
<evidence type="ECO:0000313" key="4">
    <source>
        <dbReference type="EMBL" id="MFC6199488.1"/>
    </source>
</evidence>
<dbReference type="EC" id="2.3.-.-" evidence="4"/>
<sequence>MAQPAVIEGFAMFTYRSLTAADAQGWREIFVTGVKNFPTGFLMTPAEVDGLTMERCQAILDAGGTRGIFEGELLAGFCGYRQFQPIRIRHRGEIGPFFVMENFHGSGAAQALMAGVVEEAKGAGVEQLELSVAQRNHRAIAFYERQGFVRYGAHPDAVRDEEADGSGFLYRRLL</sequence>
<evidence type="ECO:0000313" key="5">
    <source>
        <dbReference type="Proteomes" id="UP001596303"/>
    </source>
</evidence>
<dbReference type="SUPFAM" id="SSF55729">
    <property type="entry name" value="Acyl-CoA N-acyltransferases (Nat)"/>
    <property type="match status" value="1"/>
</dbReference>
<keyword evidence="2 4" id="KW-0012">Acyltransferase</keyword>
<dbReference type="Gene3D" id="3.40.630.30">
    <property type="match status" value="1"/>
</dbReference>
<keyword evidence="1 4" id="KW-0808">Transferase</keyword>
<dbReference type="CDD" id="cd04301">
    <property type="entry name" value="NAT_SF"/>
    <property type="match status" value="1"/>
</dbReference>
<dbReference type="InterPro" id="IPR000182">
    <property type="entry name" value="GNAT_dom"/>
</dbReference>
<evidence type="ECO:0000259" key="3">
    <source>
        <dbReference type="PROSITE" id="PS51186"/>
    </source>
</evidence>
<keyword evidence="5" id="KW-1185">Reference proteome</keyword>
<dbReference type="PROSITE" id="PS51186">
    <property type="entry name" value="GNAT"/>
    <property type="match status" value="1"/>
</dbReference>
<evidence type="ECO:0000256" key="1">
    <source>
        <dbReference type="ARBA" id="ARBA00022679"/>
    </source>
</evidence>